<dbReference type="InterPro" id="IPR000871">
    <property type="entry name" value="Beta-lactam_class-A"/>
</dbReference>
<dbReference type="GO" id="GO:0008800">
    <property type="term" value="F:beta-lactamase activity"/>
    <property type="evidence" value="ECO:0007669"/>
    <property type="project" value="UniProtKB-EC"/>
</dbReference>
<dbReference type="EC" id="3.5.2.6" evidence="3"/>
<reference evidence="7 8" key="1">
    <citation type="submission" date="2019-12" db="EMBL/GenBank/DDBJ databases">
        <title>complete genome sequences of Pseudomonas putida str. WP8-W18-CRE-01 isolated from wastewater treatment plant effluent.</title>
        <authorList>
            <person name="Sekizuka T."/>
            <person name="Itokawa K."/>
            <person name="Yatsu K."/>
            <person name="Inamine Y."/>
            <person name="Kuroda M."/>
        </authorList>
    </citation>
    <scope>NUCLEOTIDE SEQUENCE [LARGE SCALE GENOMIC DNA]</scope>
    <source>
        <strain evidence="7 8">WP8-W18-CRE-01</strain>
    </source>
</reference>
<evidence type="ECO:0000313" key="8">
    <source>
        <dbReference type="Proteomes" id="UP000515680"/>
    </source>
</evidence>
<dbReference type="PANTHER" id="PTHR35333">
    <property type="entry name" value="BETA-LACTAMASE"/>
    <property type="match status" value="1"/>
</dbReference>
<dbReference type="GO" id="GO:0030655">
    <property type="term" value="P:beta-lactam antibiotic catabolic process"/>
    <property type="evidence" value="ECO:0007669"/>
    <property type="project" value="InterPro"/>
</dbReference>
<dbReference type="GO" id="GO:0046677">
    <property type="term" value="P:response to antibiotic"/>
    <property type="evidence" value="ECO:0007669"/>
    <property type="project" value="InterPro"/>
</dbReference>
<evidence type="ECO:0000313" key="7">
    <source>
        <dbReference type="EMBL" id="BBT38268.1"/>
    </source>
</evidence>
<evidence type="ECO:0000256" key="2">
    <source>
        <dbReference type="ARBA" id="ARBA00009009"/>
    </source>
</evidence>
<proteinExistence type="inferred from homology"/>
<feature type="chain" id="PRO_5027709197" description="beta-lactamase" evidence="5">
    <location>
        <begin position="26"/>
        <end position="290"/>
    </location>
</feature>
<dbReference type="InterPro" id="IPR012338">
    <property type="entry name" value="Beta-lactam/transpept-like"/>
</dbReference>
<dbReference type="Gene3D" id="3.40.710.10">
    <property type="entry name" value="DD-peptidase/beta-lactamase superfamily"/>
    <property type="match status" value="1"/>
</dbReference>
<name>A0A6S5T4A2_PSEPU</name>
<comment type="similarity">
    <text evidence="2">Belongs to the class-A beta-lactamase family.</text>
</comment>
<dbReference type="AlphaFoldDB" id="A0A6S5T4A2"/>
<gene>
    <name evidence="7" type="primary">blaSCO-1</name>
    <name evidence="7" type="ORF">WP8W18C01_06090</name>
</gene>
<dbReference type="PANTHER" id="PTHR35333:SF3">
    <property type="entry name" value="BETA-LACTAMASE-TYPE TRANSPEPTIDASE FOLD CONTAINING PROTEIN"/>
    <property type="match status" value="1"/>
</dbReference>
<feature type="region of interest" description="Disordered" evidence="4">
    <location>
        <begin position="158"/>
        <end position="182"/>
    </location>
</feature>
<evidence type="ECO:0000256" key="5">
    <source>
        <dbReference type="SAM" id="SignalP"/>
    </source>
</evidence>
<evidence type="ECO:0000259" key="6">
    <source>
        <dbReference type="Pfam" id="PF13354"/>
    </source>
</evidence>
<organism evidence="7 8">
    <name type="scientific">Pseudomonas putida</name>
    <name type="common">Arthrobacter siderocapsulatus</name>
    <dbReference type="NCBI Taxonomy" id="303"/>
    <lineage>
        <taxon>Bacteria</taxon>
        <taxon>Pseudomonadati</taxon>
        <taxon>Pseudomonadota</taxon>
        <taxon>Gammaproteobacteria</taxon>
        <taxon>Pseudomonadales</taxon>
        <taxon>Pseudomonadaceae</taxon>
        <taxon>Pseudomonas</taxon>
    </lineage>
</organism>
<evidence type="ECO:0000256" key="3">
    <source>
        <dbReference type="ARBA" id="ARBA00012865"/>
    </source>
</evidence>
<dbReference type="PRINTS" id="PR00118">
    <property type="entry name" value="BLACTAMASEA"/>
</dbReference>
<evidence type="ECO:0000256" key="1">
    <source>
        <dbReference type="ARBA" id="ARBA00001526"/>
    </source>
</evidence>
<dbReference type="NCBIfam" id="NF033103">
    <property type="entry name" value="bla_class_A"/>
    <property type="match status" value="1"/>
</dbReference>
<accession>A0A6S5T4A2</accession>
<dbReference type="SUPFAM" id="SSF56601">
    <property type="entry name" value="beta-lactamase/transpeptidase-like"/>
    <property type="match status" value="1"/>
</dbReference>
<feature type="domain" description="Beta-lactamase class A catalytic" evidence="6">
    <location>
        <begin position="50"/>
        <end position="262"/>
    </location>
</feature>
<dbReference type="Pfam" id="PF13354">
    <property type="entry name" value="Beta-lactamase2"/>
    <property type="match status" value="1"/>
</dbReference>
<dbReference type="EMBL" id="AP022227">
    <property type="protein sequence ID" value="BBT38268.1"/>
    <property type="molecule type" value="Genomic_DNA"/>
</dbReference>
<protein>
    <recommendedName>
        <fullName evidence="3">beta-lactamase</fullName>
        <ecNumber evidence="3">3.5.2.6</ecNumber>
    </recommendedName>
</protein>
<feature type="signal peptide" evidence="5">
    <location>
        <begin position="1"/>
        <end position="25"/>
    </location>
</feature>
<sequence length="290" mass="30951">MLSRQVRRLVGSWLFATAVTFPAQAAMAGDDPIQEAALQIERTLKATVGYSIHDTGTGRSWQYRADERFPMASTVKLLLCSTLLNEGQALMTRSVPIHSQDILAYAPVTKDLVGTHVPAAKLCAITLKTSDNTAANAVFEVLGGPKVVTAFVRGLGDQTTRSDRNEPSLNEVMPGDERDTTTPRAMANTVKALLLGTALDTPSRAQLTEWLSNNEVGGPLLRAAIPNDWRIADKTGSGSFGARGIAAVLWPPRGEAIVATIYLKDTEASLDERNAAIAAIGRAMVKAVSP</sequence>
<keyword evidence="5" id="KW-0732">Signal</keyword>
<comment type="catalytic activity">
    <reaction evidence="1">
        <text>a beta-lactam + H2O = a substituted beta-amino acid</text>
        <dbReference type="Rhea" id="RHEA:20401"/>
        <dbReference type="ChEBI" id="CHEBI:15377"/>
        <dbReference type="ChEBI" id="CHEBI:35627"/>
        <dbReference type="ChEBI" id="CHEBI:140347"/>
        <dbReference type="EC" id="3.5.2.6"/>
    </reaction>
</comment>
<dbReference type="Proteomes" id="UP000515680">
    <property type="component" value="Chromosome"/>
</dbReference>
<dbReference type="InterPro" id="IPR045155">
    <property type="entry name" value="Beta-lactam_cat"/>
</dbReference>
<evidence type="ECO:0000256" key="4">
    <source>
        <dbReference type="SAM" id="MobiDB-lite"/>
    </source>
</evidence>